<dbReference type="SMART" id="SM00225">
    <property type="entry name" value="BTB"/>
    <property type="match status" value="1"/>
</dbReference>
<dbReference type="InterPro" id="IPR000210">
    <property type="entry name" value="BTB/POZ_dom"/>
</dbReference>
<dbReference type="PROSITE" id="PS50097">
    <property type="entry name" value="BTB"/>
    <property type="match status" value="1"/>
</dbReference>
<feature type="domain" description="BTB" evidence="2">
    <location>
        <begin position="57"/>
        <end position="125"/>
    </location>
</feature>
<dbReference type="AlphaFoldDB" id="A0A194V6I8"/>
<protein>
    <recommendedName>
        <fullName evidence="2">BTB domain-containing protein</fullName>
    </recommendedName>
</protein>
<evidence type="ECO:0000256" key="1">
    <source>
        <dbReference type="SAM" id="MobiDB-lite"/>
    </source>
</evidence>
<dbReference type="Pfam" id="PF00651">
    <property type="entry name" value="BTB"/>
    <property type="match status" value="1"/>
</dbReference>
<dbReference type="SUPFAM" id="SSF54695">
    <property type="entry name" value="POZ domain"/>
    <property type="match status" value="1"/>
</dbReference>
<evidence type="ECO:0000313" key="4">
    <source>
        <dbReference type="Proteomes" id="UP000078576"/>
    </source>
</evidence>
<evidence type="ECO:0000259" key="2">
    <source>
        <dbReference type="PROSITE" id="PS50097"/>
    </source>
</evidence>
<keyword evidence="4" id="KW-1185">Reference proteome</keyword>
<dbReference type="OrthoDB" id="6359816at2759"/>
<evidence type="ECO:0000313" key="3">
    <source>
        <dbReference type="EMBL" id="KUI59514.1"/>
    </source>
</evidence>
<accession>A0A194V6I8</accession>
<dbReference type="STRING" id="694573.A0A194V6I8"/>
<feature type="region of interest" description="Disordered" evidence="1">
    <location>
        <begin position="1"/>
        <end position="33"/>
    </location>
</feature>
<name>A0A194V6I8_CYTMA</name>
<proteinExistence type="predicted"/>
<gene>
    <name evidence="3" type="ORF">VP1G_06733</name>
</gene>
<reference evidence="4" key="1">
    <citation type="submission" date="2014-12" db="EMBL/GenBank/DDBJ databases">
        <title>Genome Sequence of Valsa Canker Pathogens Uncovers a Specific Adaption of Colonization on Woody Bark.</title>
        <authorList>
            <person name="Yin Z."/>
            <person name="Liu H."/>
            <person name="Gao X."/>
            <person name="Li Z."/>
            <person name="Song N."/>
            <person name="Ke X."/>
            <person name="Dai Q."/>
            <person name="Wu Y."/>
            <person name="Sun Y."/>
            <person name="Xu J.-R."/>
            <person name="Kang Z.K."/>
            <person name="Wang L."/>
            <person name="Huang L."/>
        </authorList>
    </citation>
    <scope>NUCLEOTIDE SEQUENCE [LARGE SCALE GENOMIC DNA]</scope>
    <source>
        <strain evidence="4">SXYL134</strain>
    </source>
</reference>
<dbReference type="CDD" id="cd18186">
    <property type="entry name" value="BTB_POZ_ZBTB_KLHL-like"/>
    <property type="match status" value="1"/>
</dbReference>
<organism evidence="3 4">
    <name type="scientific">Cytospora mali</name>
    <name type="common">Apple Valsa canker fungus</name>
    <name type="synonym">Valsa mali</name>
    <dbReference type="NCBI Taxonomy" id="578113"/>
    <lineage>
        <taxon>Eukaryota</taxon>
        <taxon>Fungi</taxon>
        <taxon>Dikarya</taxon>
        <taxon>Ascomycota</taxon>
        <taxon>Pezizomycotina</taxon>
        <taxon>Sordariomycetes</taxon>
        <taxon>Sordariomycetidae</taxon>
        <taxon>Diaporthales</taxon>
        <taxon>Cytosporaceae</taxon>
        <taxon>Cytospora</taxon>
    </lineage>
</organism>
<dbReference type="Proteomes" id="UP000078576">
    <property type="component" value="Unassembled WGS sequence"/>
</dbReference>
<sequence length="321" mass="36014">MSRPSNPGLPTTSASTSITHGGQTNGVQHSPSQTTKIMVPESQVMADLEMLEKGTFSDFTVICGDKQWKTHKVVLNRCAYFKDSLSEDNGSTETLKSEIALVGFNEYEVTWLLRYIYGRHINIQAANEDNPSKSFFETCVLLWRIGNYFILDGLTDYSEDQLGIHCKELFVRIRKLSSVIRGINFLPDLEAGIRAAWRDDRTKAAPLLRTHLVQLCLGLSPFLREADSFLTLLDEFPQFAVKFSKALLGCPDENYLPVAPAGRIICSACDNVMYDVFSREVPANAFYTPRTSMAFTGVGGTFYCSRECYNSRTAPALQYWD</sequence>
<dbReference type="EMBL" id="KN714731">
    <property type="protein sequence ID" value="KUI59514.1"/>
    <property type="molecule type" value="Genomic_DNA"/>
</dbReference>
<dbReference type="InterPro" id="IPR011333">
    <property type="entry name" value="SKP1/BTB/POZ_sf"/>
</dbReference>
<dbReference type="Gene3D" id="3.30.710.10">
    <property type="entry name" value="Potassium Channel Kv1.1, Chain A"/>
    <property type="match status" value="1"/>
</dbReference>